<dbReference type="Gene3D" id="3.40.630.30">
    <property type="match status" value="1"/>
</dbReference>
<protein>
    <submittedName>
        <fullName evidence="4">GNAT family N-acetyltransferase</fullName>
        <ecNumber evidence="4">2.3.-.-</ecNumber>
    </submittedName>
</protein>
<proteinExistence type="predicted"/>
<dbReference type="InterPro" id="IPR016181">
    <property type="entry name" value="Acyl_CoA_acyltransferase"/>
</dbReference>
<comment type="caution">
    <text evidence="4">The sequence shown here is derived from an EMBL/GenBank/DDBJ whole genome shotgun (WGS) entry which is preliminary data.</text>
</comment>
<gene>
    <name evidence="4" type="ORF">ACIB24_11330</name>
</gene>
<name>A0ABW8AMT2_9ACTN</name>
<dbReference type="Proteomes" id="UP001612915">
    <property type="component" value="Unassembled WGS sequence"/>
</dbReference>
<dbReference type="EMBL" id="JBITLV010000003">
    <property type="protein sequence ID" value="MFI7587656.1"/>
    <property type="molecule type" value="Genomic_DNA"/>
</dbReference>
<keyword evidence="1 4" id="KW-0808">Transferase</keyword>
<dbReference type="RefSeq" id="WP_398279751.1">
    <property type="nucleotide sequence ID" value="NZ_JBITLV010000003.1"/>
</dbReference>
<evidence type="ECO:0000256" key="1">
    <source>
        <dbReference type="ARBA" id="ARBA00022679"/>
    </source>
</evidence>
<reference evidence="4 5" key="1">
    <citation type="submission" date="2024-10" db="EMBL/GenBank/DDBJ databases">
        <title>The Natural Products Discovery Center: Release of the First 8490 Sequenced Strains for Exploring Actinobacteria Biosynthetic Diversity.</title>
        <authorList>
            <person name="Kalkreuter E."/>
            <person name="Kautsar S.A."/>
            <person name="Yang D."/>
            <person name="Bader C.D."/>
            <person name="Teijaro C.N."/>
            <person name="Fluegel L."/>
            <person name="Davis C.M."/>
            <person name="Simpson J.R."/>
            <person name="Lauterbach L."/>
            <person name="Steele A.D."/>
            <person name="Gui C."/>
            <person name="Meng S."/>
            <person name="Li G."/>
            <person name="Viehrig K."/>
            <person name="Ye F."/>
            <person name="Su P."/>
            <person name="Kiefer A.F."/>
            <person name="Nichols A."/>
            <person name="Cepeda A.J."/>
            <person name="Yan W."/>
            <person name="Fan B."/>
            <person name="Jiang Y."/>
            <person name="Adhikari A."/>
            <person name="Zheng C.-J."/>
            <person name="Schuster L."/>
            <person name="Cowan T.M."/>
            <person name="Smanski M.J."/>
            <person name="Chevrette M.G."/>
            <person name="De Carvalho L.P.S."/>
            <person name="Shen B."/>
        </authorList>
    </citation>
    <scope>NUCLEOTIDE SEQUENCE [LARGE SCALE GENOMIC DNA]</scope>
    <source>
        <strain evidence="4 5">NPDC049639</strain>
    </source>
</reference>
<organism evidence="4 5">
    <name type="scientific">Spongisporangium articulatum</name>
    <dbReference type="NCBI Taxonomy" id="3362603"/>
    <lineage>
        <taxon>Bacteria</taxon>
        <taxon>Bacillati</taxon>
        <taxon>Actinomycetota</taxon>
        <taxon>Actinomycetes</taxon>
        <taxon>Kineosporiales</taxon>
        <taxon>Kineosporiaceae</taxon>
        <taxon>Spongisporangium</taxon>
    </lineage>
</organism>
<dbReference type="PANTHER" id="PTHR43877">
    <property type="entry name" value="AMINOALKYLPHOSPHONATE N-ACETYLTRANSFERASE-RELATED-RELATED"/>
    <property type="match status" value="1"/>
</dbReference>
<evidence type="ECO:0000256" key="2">
    <source>
        <dbReference type="ARBA" id="ARBA00023315"/>
    </source>
</evidence>
<evidence type="ECO:0000313" key="4">
    <source>
        <dbReference type="EMBL" id="MFI7587656.1"/>
    </source>
</evidence>
<dbReference type="SUPFAM" id="SSF55729">
    <property type="entry name" value="Acyl-CoA N-acyltransferases (Nat)"/>
    <property type="match status" value="1"/>
</dbReference>
<dbReference type="EC" id="2.3.-.-" evidence="4"/>
<keyword evidence="2 4" id="KW-0012">Acyltransferase</keyword>
<dbReference type="PANTHER" id="PTHR43877:SF8">
    <property type="entry name" value="N-ACETYLGLUTAMATE SYNTHASE-RELATED"/>
    <property type="match status" value="1"/>
</dbReference>
<dbReference type="InterPro" id="IPR050832">
    <property type="entry name" value="Bact_Acetyltransf"/>
</dbReference>
<sequence>MASTAQVSVRPATPGDAAAIAAVQSRGWRAAYAGLLPEDVLEALDAAALTPSWREAVLAANGTRNALLVAVSDDIVVGFATAGPSDDGDAGEGDGLLAVLVVDPAHQRAGHASRLLSAAADHLREQGLTVVRAWSPELDYARRTFLTSAGMEPDGATRGYLGAEGREVVELRLAASLGEP</sequence>
<dbReference type="CDD" id="cd04301">
    <property type="entry name" value="NAT_SF"/>
    <property type="match status" value="1"/>
</dbReference>
<evidence type="ECO:0000313" key="5">
    <source>
        <dbReference type="Proteomes" id="UP001612915"/>
    </source>
</evidence>
<dbReference type="PROSITE" id="PS51186">
    <property type="entry name" value="GNAT"/>
    <property type="match status" value="1"/>
</dbReference>
<feature type="domain" description="N-acetyltransferase" evidence="3">
    <location>
        <begin position="7"/>
        <end position="176"/>
    </location>
</feature>
<dbReference type="InterPro" id="IPR000182">
    <property type="entry name" value="GNAT_dom"/>
</dbReference>
<dbReference type="GO" id="GO:0016746">
    <property type="term" value="F:acyltransferase activity"/>
    <property type="evidence" value="ECO:0007669"/>
    <property type="project" value="UniProtKB-KW"/>
</dbReference>
<dbReference type="Pfam" id="PF00583">
    <property type="entry name" value="Acetyltransf_1"/>
    <property type="match status" value="1"/>
</dbReference>
<accession>A0ABW8AMT2</accession>
<evidence type="ECO:0000259" key="3">
    <source>
        <dbReference type="PROSITE" id="PS51186"/>
    </source>
</evidence>
<keyword evidence="5" id="KW-1185">Reference proteome</keyword>